<name>A0A381UNZ8_9ZZZZ</name>
<keyword evidence="6 9" id="KW-1133">Transmembrane helix</keyword>
<dbReference type="InterPro" id="IPR052157">
    <property type="entry name" value="BCAA_transport_permease"/>
</dbReference>
<protein>
    <recommendedName>
        <fullName evidence="11">Branched-chain amino acid ABC transporter permease</fullName>
    </recommendedName>
</protein>
<dbReference type="PANTHER" id="PTHR11795">
    <property type="entry name" value="BRANCHED-CHAIN AMINO ACID TRANSPORT SYSTEM PERMEASE PROTEIN LIVH"/>
    <property type="match status" value="1"/>
</dbReference>
<comment type="similarity">
    <text evidence="8">Belongs to the binding-protein-dependent transport system permease family. LivHM subfamily.</text>
</comment>
<accession>A0A381UNZ8</accession>
<dbReference type="InterPro" id="IPR001851">
    <property type="entry name" value="ABC_transp_permease"/>
</dbReference>
<evidence type="ECO:0000256" key="5">
    <source>
        <dbReference type="ARBA" id="ARBA00022970"/>
    </source>
</evidence>
<dbReference type="Pfam" id="PF02653">
    <property type="entry name" value="BPD_transp_2"/>
    <property type="match status" value="1"/>
</dbReference>
<dbReference type="GO" id="GO:0005886">
    <property type="term" value="C:plasma membrane"/>
    <property type="evidence" value="ECO:0007669"/>
    <property type="project" value="UniProtKB-SubCell"/>
</dbReference>
<keyword evidence="4 9" id="KW-0812">Transmembrane</keyword>
<comment type="subcellular location">
    <subcellularLocation>
        <location evidence="1">Cell membrane</location>
        <topology evidence="1">Multi-pass membrane protein</topology>
    </subcellularLocation>
</comment>
<feature type="transmembrane region" description="Helical" evidence="9">
    <location>
        <begin position="139"/>
        <end position="158"/>
    </location>
</feature>
<reference evidence="10" key="1">
    <citation type="submission" date="2018-05" db="EMBL/GenBank/DDBJ databases">
        <authorList>
            <person name="Lanie J.A."/>
            <person name="Ng W.-L."/>
            <person name="Kazmierczak K.M."/>
            <person name="Andrzejewski T.M."/>
            <person name="Davidsen T.M."/>
            <person name="Wayne K.J."/>
            <person name="Tettelin H."/>
            <person name="Glass J.I."/>
            <person name="Rusch D."/>
            <person name="Podicherti R."/>
            <person name="Tsui H.-C.T."/>
            <person name="Winkler M.E."/>
        </authorList>
    </citation>
    <scope>NUCLEOTIDE SEQUENCE</scope>
</reference>
<evidence type="ECO:0000256" key="9">
    <source>
        <dbReference type="SAM" id="Phobius"/>
    </source>
</evidence>
<evidence type="ECO:0000256" key="3">
    <source>
        <dbReference type="ARBA" id="ARBA00022475"/>
    </source>
</evidence>
<evidence type="ECO:0000256" key="1">
    <source>
        <dbReference type="ARBA" id="ARBA00004651"/>
    </source>
</evidence>
<gene>
    <name evidence="10" type="ORF">METZ01_LOCUS81397</name>
</gene>
<evidence type="ECO:0000256" key="4">
    <source>
        <dbReference type="ARBA" id="ARBA00022692"/>
    </source>
</evidence>
<proteinExistence type="inferred from homology"/>
<dbReference type="GO" id="GO:0006865">
    <property type="term" value="P:amino acid transport"/>
    <property type="evidence" value="ECO:0007669"/>
    <property type="project" value="UniProtKB-KW"/>
</dbReference>
<evidence type="ECO:0000313" key="10">
    <source>
        <dbReference type="EMBL" id="SVA28543.1"/>
    </source>
</evidence>
<dbReference type="PANTHER" id="PTHR11795:SF447">
    <property type="entry name" value="ABC TRANSPORTER PERMEASE PROTEIN"/>
    <property type="match status" value="1"/>
</dbReference>
<feature type="transmembrane region" description="Helical" evidence="9">
    <location>
        <begin position="12"/>
        <end position="33"/>
    </location>
</feature>
<evidence type="ECO:0008006" key="11">
    <source>
        <dbReference type="Google" id="ProtNLM"/>
    </source>
</evidence>
<keyword evidence="5" id="KW-0029">Amino-acid transport</keyword>
<dbReference type="EMBL" id="UINC01006603">
    <property type="protein sequence ID" value="SVA28543.1"/>
    <property type="molecule type" value="Genomic_DNA"/>
</dbReference>
<dbReference type="GO" id="GO:0022857">
    <property type="term" value="F:transmembrane transporter activity"/>
    <property type="evidence" value="ECO:0007669"/>
    <property type="project" value="InterPro"/>
</dbReference>
<keyword evidence="2" id="KW-0813">Transport</keyword>
<feature type="transmembrane region" description="Helical" evidence="9">
    <location>
        <begin position="253"/>
        <end position="278"/>
    </location>
</feature>
<feature type="transmembrane region" description="Helical" evidence="9">
    <location>
        <begin position="187"/>
        <end position="208"/>
    </location>
</feature>
<sequence length="298" mass="31951">MDIGPLILNLIYQLFANSAFLFLAALGLIIILGMMNIINLAHGEFMMIGAYVATITVHAGVPFVISVILSFIVVALFGCIFELLIIRRFYGRELGALVVTWGISLVLGQGTLLLFGPFMPSIKIPGGSYKFGDFSYSEYWLILIGVCILLIVLLWWVYSFTNYGLQAKATMQNPDMAKCLGVSTKKIYTITFSIGAGLAGLGGALLSPTMTIAPFMGQQFVAPAFITVVVGGATNVIYGAVGSSLILSAVKTNIGMAFGAFFGTVALLLTALIVIRIMPNGISATLQRYIDKKSLSKK</sequence>
<evidence type="ECO:0000256" key="6">
    <source>
        <dbReference type="ARBA" id="ARBA00022989"/>
    </source>
</evidence>
<dbReference type="CDD" id="cd06582">
    <property type="entry name" value="TM_PBP1_LivH_like"/>
    <property type="match status" value="1"/>
</dbReference>
<organism evidence="10">
    <name type="scientific">marine metagenome</name>
    <dbReference type="NCBI Taxonomy" id="408172"/>
    <lineage>
        <taxon>unclassified sequences</taxon>
        <taxon>metagenomes</taxon>
        <taxon>ecological metagenomes</taxon>
    </lineage>
</organism>
<feature type="transmembrane region" description="Helical" evidence="9">
    <location>
        <begin position="98"/>
        <end position="119"/>
    </location>
</feature>
<evidence type="ECO:0000256" key="7">
    <source>
        <dbReference type="ARBA" id="ARBA00023136"/>
    </source>
</evidence>
<evidence type="ECO:0000256" key="8">
    <source>
        <dbReference type="ARBA" id="ARBA00037998"/>
    </source>
</evidence>
<dbReference type="AlphaFoldDB" id="A0A381UNZ8"/>
<evidence type="ECO:0000256" key="2">
    <source>
        <dbReference type="ARBA" id="ARBA00022448"/>
    </source>
</evidence>
<feature type="transmembrane region" description="Helical" evidence="9">
    <location>
        <begin position="45"/>
        <end position="61"/>
    </location>
</feature>
<keyword evidence="7 9" id="KW-0472">Membrane</keyword>
<feature type="transmembrane region" description="Helical" evidence="9">
    <location>
        <begin position="67"/>
        <end position="86"/>
    </location>
</feature>
<keyword evidence="3" id="KW-1003">Cell membrane</keyword>
<feature type="transmembrane region" description="Helical" evidence="9">
    <location>
        <begin position="220"/>
        <end position="241"/>
    </location>
</feature>